<dbReference type="Proteomes" id="UP000440224">
    <property type="component" value="Unassembled WGS sequence"/>
</dbReference>
<organism evidence="1 2">
    <name type="scientific">Polyangium spumosum</name>
    <dbReference type="NCBI Taxonomy" id="889282"/>
    <lineage>
        <taxon>Bacteria</taxon>
        <taxon>Pseudomonadati</taxon>
        <taxon>Myxococcota</taxon>
        <taxon>Polyangia</taxon>
        <taxon>Polyangiales</taxon>
        <taxon>Polyangiaceae</taxon>
        <taxon>Polyangium</taxon>
    </lineage>
</organism>
<sequence length="368" mass="39563">MTILSRSSITRRDRRDLDLLHRVHGLFEVPVMSSFLQFLPRVLFAGCFVAVSACGGLLEQALPLEAPAHAEPTPAPKEPKEPVVAAPYQHRIVFGNQPFKADASNASTAIDVWTLGDPLYIHAYGPSPKSVVLYAEVNGEPALGAGAEIVAGAKFGALGEVHLDGGGTRYPVQGALGPQARGVNIGGPSTYDAGVWADRAPHWARIWQEFHSRIVPMLHVGDNTLKLTLANAKRTETFAEGSVTIKVPSEGALKADLASNTEKAADGDAALLRDIDKLVRTGPHFRGAQIVRIAYRTGVWLNEARNHQIVAASTAVNVIHRKSDDAYPARCRVTGLVVRREAQGNQGGPLGKVTLHSRTVETRWTPCP</sequence>
<evidence type="ECO:0000313" key="2">
    <source>
        <dbReference type="Proteomes" id="UP000440224"/>
    </source>
</evidence>
<reference evidence="1 2" key="1">
    <citation type="submission" date="2019-10" db="EMBL/GenBank/DDBJ databases">
        <title>A soil myxobacterium in the family Polyangiaceae.</title>
        <authorList>
            <person name="Li Y."/>
            <person name="Wang J."/>
        </authorList>
    </citation>
    <scope>NUCLEOTIDE SEQUENCE [LARGE SCALE GENOMIC DNA]</scope>
    <source>
        <strain evidence="1 2">DSM 14734</strain>
    </source>
</reference>
<dbReference type="AlphaFoldDB" id="A0A6N7PSI8"/>
<dbReference type="EMBL" id="WJIE01000002">
    <property type="protein sequence ID" value="MRG91831.1"/>
    <property type="molecule type" value="Genomic_DNA"/>
</dbReference>
<name>A0A6N7PSI8_9BACT</name>
<proteinExistence type="predicted"/>
<gene>
    <name evidence="1" type="ORF">GF068_07820</name>
</gene>
<evidence type="ECO:0000313" key="1">
    <source>
        <dbReference type="EMBL" id="MRG91831.1"/>
    </source>
</evidence>
<comment type="caution">
    <text evidence="1">The sequence shown here is derived from an EMBL/GenBank/DDBJ whole genome shotgun (WGS) entry which is preliminary data.</text>
</comment>
<keyword evidence="2" id="KW-1185">Reference proteome</keyword>
<accession>A0A6N7PSI8</accession>
<dbReference type="RefSeq" id="WP_153818696.1">
    <property type="nucleotide sequence ID" value="NZ_WJIE01000002.1"/>
</dbReference>
<protein>
    <submittedName>
        <fullName evidence="1">Uncharacterized protein</fullName>
    </submittedName>
</protein>